<evidence type="ECO:0000256" key="2">
    <source>
        <dbReference type="ARBA" id="ARBA00008607"/>
    </source>
</evidence>
<evidence type="ECO:0000256" key="6">
    <source>
        <dbReference type="ARBA" id="ARBA00023015"/>
    </source>
</evidence>
<evidence type="ECO:0000259" key="14">
    <source>
        <dbReference type="PROSITE" id="PS50014"/>
    </source>
</evidence>
<dbReference type="EMBL" id="JALJOR010000008">
    <property type="protein sequence ID" value="KAK9812998.1"/>
    <property type="molecule type" value="Genomic_DNA"/>
</dbReference>
<evidence type="ECO:0000256" key="12">
    <source>
        <dbReference type="PROSITE-ProRule" id="PRU00035"/>
    </source>
</evidence>
<comment type="subcellular location">
    <subcellularLocation>
        <location evidence="1">Nucleus</location>
    </subcellularLocation>
</comment>
<evidence type="ECO:0000313" key="17">
    <source>
        <dbReference type="Proteomes" id="UP001489004"/>
    </source>
</evidence>
<dbReference type="InterPro" id="IPR001487">
    <property type="entry name" value="Bromodomain"/>
</dbReference>
<dbReference type="AlphaFoldDB" id="A0AAW1PWK5"/>
<dbReference type="InterPro" id="IPR000182">
    <property type="entry name" value="GNAT_dom"/>
</dbReference>
<dbReference type="Pfam" id="PF00439">
    <property type="entry name" value="Bromodomain"/>
    <property type="match status" value="1"/>
</dbReference>
<dbReference type="PROSITE" id="PS00633">
    <property type="entry name" value="BROMODOMAIN_1"/>
    <property type="match status" value="1"/>
</dbReference>
<evidence type="ECO:0000256" key="1">
    <source>
        <dbReference type="ARBA" id="ARBA00004123"/>
    </source>
</evidence>
<keyword evidence="4" id="KW-0808">Transferase</keyword>
<dbReference type="CDD" id="cd05509">
    <property type="entry name" value="Bromo_gcn5_like"/>
    <property type="match status" value="1"/>
</dbReference>
<dbReference type="GO" id="GO:0000123">
    <property type="term" value="C:histone acetyltransferase complex"/>
    <property type="evidence" value="ECO:0007669"/>
    <property type="project" value="TreeGrafter"/>
</dbReference>
<comment type="similarity">
    <text evidence="2">Belongs to the acetyltransferase family. GCN5 subfamily.</text>
</comment>
<evidence type="ECO:0000256" key="7">
    <source>
        <dbReference type="ARBA" id="ARBA00023117"/>
    </source>
</evidence>
<feature type="domain" description="N-acetyltransferase" evidence="15">
    <location>
        <begin position="75"/>
        <end position="226"/>
    </location>
</feature>
<evidence type="ECO:0000259" key="15">
    <source>
        <dbReference type="PROSITE" id="PS51186"/>
    </source>
</evidence>
<keyword evidence="7 12" id="KW-0103">Bromodomain</keyword>
<dbReference type="SMART" id="SM00297">
    <property type="entry name" value="BROMO"/>
    <property type="match status" value="1"/>
</dbReference>
<gene>
    <name evidence="16" type="ORF">WJX72_007034</name>
</gene>
<dbReference type="InterPro" id="IPR037800">
    <property type="entry name" value="GCN5"/>
</dbReference>
<dbReference type="Gene3D" id="1.20.920.10">
    <property type="entry name" value="Bromodomain-like"/>
    <property type="match status" value="1"/>
</dbReference>
<dbReference type="Gene3D" id="3.40.630.30">
    <property type="match status" value="1"/>
</dbReference>
<name>A0AAW1PWK5_9CHLO</name>
<dbReference type="InterPro" id="IPR016181">
    <property type="entry name" value="Acyl_CoA_acyltransferase"/>
</dbReference>
<keyword evidence="11" id="KW-0012">Acyltransferase</keyword>
<keyword evidence="9" id="KW-0804">Transcription</keyword>
<feature type="region of interest" description="Disordered" evidence="13">
    <location>
        <begin position="1"/>
        <end position="42"/>
    </location>
</feature>
<evidence type="ECO:0000256" key="13">
    <source>
        <dbReference type="SAM" id="MobiDB-lite"/>
    </source>
</evidence>
<dbReference type="PRINTS" id="PR00503">
    <property type="entry name" value="BROMODOMAIN"/>
</dbReference>
<dbReference type="GO" id="GO:0045944">
    <property type="term" value="P:positive regulation of transcription by RNA polymerase II"/>
    <property type="evidence" value="ECO:0007669"/>
    <property type="project" value="TreeGrafter"/>
</dbReference>
<dbReference type="CDD" id="cd04301">
    <property type="entry name" value="NAT_SF"/>
    <property type="match status" value="1"/>
</dbReference>
<dbReference type="SUPFAM" id="SSF55729">
    <property type="entry name" value="Acyl-CoA N-acyltransferases (Nat)"/>
    <property type="match status" value="1"/>
</dbReference>
<keyword evidence="10" id="KW-0539">Nucleus</keyword>
<dbReference type="Pfam" id="PF00583">
    <property type="entry name" value="Acetyltransf_1"/>
    <property type="match status" value="1"/>
</dbReference>
<evidence type="ECO:0000256" key="4">
    <source>
        <dbReference type="ARBA" id="ARBA00022679"/>
    </source>
</evidence>
<dbReference type="GO" id="GO:0010484">
    <property type="term" value="F:histone H3 acetyltransferase activity"/>
    <property type="evidence" value="ECO:0007669"/>
    <property type="project" value="TreeGrafter"/>
</dbReference>
<sequence>MHEDEQDFKRRRLNNSDDTAQGTNREAVNGATTAPGVPPMETGLTPVTVAPTGAYTQREVYLQKQEEEGEMSFEYVVNDGQPNNSIWLIALKNIFSKQLPNMPKEYIARLVLDRRHRSVAIVKRGRAVVGGITYRPFHQQGFAEIAFCAVTANEQVKGFGTRLMNYTKEYAKTQDRMMYFLTYADNAAVGYFGKQGFTKQITLEKEKWFGYIKDYDGGTLMECIIYEQLPYTRLPDMISAQREALDLRIRGLSKSHIIYAGLQQFRDLPQCRLDIESIPGVKEAGWAEQAREAPAFQLLIDRQTCPPNPHNLQRFMADVLLAVKVHEDSWPFLEPVSAKEVPDYHDIIKDPMDLSLIEKRLNSKAFYLTLDIFMADMRRIFTNCRIYNAADTIYAKIATKLEAHFDHYMNSHLIYA</sequence>
<protein>
    <recommendedName>
        <fullName evidence="3">histone acetyltransferase</fullName>
        <ecNumber evidence="3">2.3.1.48</ecNumber>
    </recommendedName>
</protein>
<evidence type="ECO:0000256" key="10">
    <source>
        <dbReference type="ARBA" id="ARBA00023242"/>
    </source>
</evidence>
<keyword evidence="5" id="KW-0156">Chromatin regulator</keyword>
<dbReference type="EC" id="2.3.1.48" evidence="3"/>
<dbReference type="SUPFAM" id="SSF47370">
    <property type="entry name" value="Bromodomain"/>
    <property type="match status" value="1"/>
</dbReference>
<evidence type="ECO:0000256" key="11">
    <source>
        <dbReference type="ARBA" id="ARBA00023315"/>
    </source>
</evidence>
<dbReference type="Proteomes" id="UP001489004">
    <property type="component" value="Unassembled WGS sequence"/>
</dbReference>
<evidence type="ECO:0000256" key="8">
    <source>
        <dbReference type="ARBA" id="ARBA00023159"/>
    </source>
</evidence>
<feature type="compositionally biased region" description="Polar residues" evidence="13">
    <location>
        <begin position="16"/>
        <end position="32"/>
    </location>
</feature>
<reference evidence="16 17" key="1">
    <citation type="journal article" date="2024" name="Nat. Commun.">
        <title>Phylogenomics reveals the evolutionary origins of lichenization in chlorophyte algae.</title>
        <authorList>
            <person name="Puginier C."/>
            <person name="Libourel C."/>
            <person name="Otte J."/>
            <person name="Skaloud P."/>
            <person name="Haon M."/>
            <person name="Grisel S."/>
            <person name="Petersen M."/>
            <person name="Berrin J.G."/>
            <person name="Delaux P.M."/>
            <person name="Dal Grande F."/>
            <person name="Keller J."/>
        </authorList>
    </citation>
    <scope>NUCLEOTIDE SEQUENCE [LARGE SCALE GENOMIC DNA]</scope>
    <source>
        <strain evidence="16 17">SAG 2043</strain>
    </source>
</reference>
<dbReference type="PANTHER" id="PTHR45750:SF3">
    <property type="entry name" value="HISTONE ACETYLTRANSFERASE"/>
    <property type="match status" value="1"/>
</dbReference>
<evidence type="ECO:0000313" key="16">
    <source>
        <dbReference type="EMBL" id="KAK9812998.1"/>
    </source>
</evidence>
<proteinExistence type="inferred from homology"/>
<feature type="domain" description="Bromo" evidence="14">
    <location>
        <begin position="324"/>
        <end position="395"/>
    </location>
</feature>
<evidence type="ECO:0000256" key="5">
    <source>
        <dbReference type="ARBA" id="ARBA00022853"/>
    </source>
</evidence>
<organism evidence="16 17">
    <name type="scientific">[Myrmecia] bisecta</name>
    <dbReference type="NCBI Taxonomy" id="41462"/>
    <lineage>
        <taxon>Eukaryota</taxon>
        <taxon>Viridiplantae</taxon>
        <taxon>Chlorophyta</taxon>
        <taxon>core chlorophytes</taxon>
        <taxon>Trebouxiophyceae</taxon>
        <taxon>Trebouxiales</taxon>
        <taxon>Trebouxiaceae</taxon>
        <taxon>Myrmecia</taxon>
    </lineage>
</organism>
<comment type="caution">
    <text evidence="16">The sequence shown here is derived from an EMBL/GenBank/DDBJ whole genome shotgun (WGS) entry which is preliminary data.</text>
</comment>
<evidence type="ECO:0000256" key="9">
    <source>
        <dbReference type="ARBA" id="ARBA00023163"/>
    </source>
</evidence>
<dbReference type="PANTHER" id="PTHR45750">
    <property type="entry name" value="GH11602P"/>
    <property type="match status" value="1"/>
</dbReference>
<dbReference type="InterPro" id="IPR018359">
    <property type="entry name" value="Bromodomain_CS"/>
</dbReference>
<keyword evidence="8" id="KW-0010">Activator</keyword>
<dbReference type="GO" id="GO:0005634">
    <property type="term" value="C:nucleus"/>
    <property type="evidence" value="ECO:0007669"/>
    <property type="project" value="UniProtKB-SubCell"/>
</dbReference>
<keyword evidence="17" id="KW-1185">Reference proteome</keyword>
<dbReference type="InterPro" id="IPR036427">
    <property type="entry name" value="Bromodomain-like_sf"/>
</dbReference>
<dbReference type="PROSITE" id="PS50014">
    <property type="entry name" value="BROMODOMAIN_2"/>
    <property type="match status" value="1"/>
</dbReference>
<keyword evidence="6" id="KW-0805">Transcription regulation</keyword>
<evidence type="ECO:0000256" key="3">
    <source>
        <dbReference type="ARBA" id="ARBA00013184"/>
    </source>
</evidence>
<dbReference type="PROSITE" id="PS51186">
    <property type="entry name" value="GNAT"/>
    <property type="match status" value="1"/>
</dbReference>
<accession>A0AAW1PWK5</accession>